<accession>A0ABN0TC57</accession>
<keyword evidence="2 5" id="KW-0812">Transmembrane</keyword>
<evidence type="ECO:0000313" key="6">
    <source>
        <dbReference type="EMBL" id="GAA0218022.1"/>
    </source>
</evidence>
<comment type="subcellular location">
    <subcellularLocation>
        <location evidence="1">Membrane</location>
        <topology evidence="1">Multi-pass membrane protein</topology>
    </subcellularLocation>
</comment>
<dbReference type="EMBL" id="BAAACR010000017">
    <property type="protein sequence ID" value="GAA0218022.1"/>
    <property type="molecule type" value="Genomic_DNA"/>
</dbReference>
<feature type="transmembrane region" description="Helical" evidence="5">
    <location>
        <begin position="121"/>
        <end position="140"/>
    </location>
</feature>
<comment type="caution">
    <text evidence="6">The sequence shown here is derived from an EMBL/GenBank/DDBJ whole genome shotgun (WGS) entry which is preliminary data.</text>
</comment>
<evidence type="ECO:0000256" key="5">
    <source>
        <dbReference type="SAM" id="Phobius"/>
    </source>
</evidence>
<feature type="transmembrane region" description="Helical" evidence="5">
    <location>
        <begin position="97"/>
        <end position="115"/>
    </location>
</feature>
<protein>
    <recommendedName>
        <fullName evidence="8">Holin</fullName>
    </recommendedName>
</protein>
<dbReference type="Proteomes" id="UP001500399">
    <property type="component" value="Unassembled WGS sequence"/>
</dbReference>
<keyword evidence="7" id="KW-1185">Reference proteome</keyword>
<dbReference type="Pfam" id="PF05105">
    <property type="entry name" value="Phage_holin_4_1"/>
    <property type="match status" value="1"/>
</dbReference>
<keyword evidence="4 5" id="KW-0472">Membrane</keyword>
<name>A0ABN0TC57_9FIRM</name>
<sequence>MDFMSVIQRLIEGWGAKVGLSIAITIAYEDHAQIFAAFVALVCLDLATKWLSLSRKHLVDTGADQPSLWQAFWNVKKARRAGYIKSDIMRKRFVPKILTYIGVVAAALTLDFILVKAHAPAFAATLVIGYLSLTEFISILENMQNAGIDEAGALVEMARRKGGIGKSRGESPNEKGEK</sequence>
<evidence type="ECO:0000256" key="1">
    <source>
        <dbReference type="ARBA" id="ARBA00004141"/>
    </source>
</evidence>
<gene>
    <name evidence="6" type="ORF">GCM10008919_21450</name>
</gene>
<evidence type="ECO:0000256" key="3">
    <source>
        <dbReference type="ARBA" id="ARBA00022989"/>
    </source>
</evidence>
<evidence type="ECO:0008006" key="8">
    <source>
        <dbReference type="Google" id="ProtNLM"/>
    </source>
</evidence>
<dbReference type="InterPro" id="IPR006480">
    <property type="entry name" value="Phage_holin_4_1"/>
</dbReference>
<organism evidence="6 7">
    <name type="scientific">Selenomonas dianae</name>
    <dbReference type="NCBI Taxonomy" id="135079"/>
    <lineage>
        <taxon>Bacteria</taxon>
        <taxon>Bacillati</taxon>
        <taxon>Bacillota</taxon>
        <taxon>Negativicutes</taxon>
        <taxon>Selenomonadales</taxon>
        <taxon>Selenomonadaceae</taxon>
        <taxon>Selenomonas</taxon>
    </lineage>
</organism>
<reference evidence="6 7" key="1">
    <citation type="journal article" date="2019" name="Int. J. Syst. Evol. Microbiol.">
        <title>The Global Catalogue of Microorganisms (GCM) 10K type strain sequencing project: providing services to taxonomists for standard genome sequencing and annotation.</title>
        <authorList>
            <consortium name="The Broad Institute Genomics Platform"/>
            <consortium name="The Broad Institute Genome Sequencing Center for Infectious Disease"/>
            <person name="Wu L."/>
            <person name="Ma J."/>
        </authorList>
    </citation>
    <scope>NUCLEOTIDE SEQUENCE [LARGE SCALE GENOMIC DNA]</scope>
    <source>
        <strain evidence="6 7">JCM 8542</strain>
    </source>
</reference>
<evidence type="ECO:0000256" key="4">
    <source>
        <dbReference type="ARBA" id="ARBA00023136"/>
    </source>
</evidence>
<keyword evidence="3 5" id="KW-1133">Transmembrane helix</keyword>
<dbReference type="RefSeq" id="WP_304987521.1">
    <property type="nucleotide sequence ID" value="NZ_BAAACR010000017.1"/>
</dbReference>
<proteinExistence type="predicted"/>
<evidence type="ECO:0000313" key="7">
    <source>
        <dbReference type="Proteomes" id="UP001500399"/>
    </source>
</evidence>
<evidence type="ECO:0000256" key="2">
    <source>
        <dbReference type="ARBA" id="ARBA00022692"/>
    </source>
</evidence>